<gene>
    <name evidence="1" type="ORF">DWW27_13490</name>
</gene>
<accession>A0A412VKQ6</accession>
<evidence type="ECO:0000313" key="1">
    <source>
        <dbReference type="EMBL" id="RGV07392.1"/>
    </source>
</evidence>
<sequence>MEDLIHIHTIKGMLSQSGCPEDLLEHYLKFLQTGGQLVQIIRGEVNMMFQKEEQYRKRRNEAMRGSVTFHNKDKGTIGSSDTGIFIGMEFIQSCFQHGIPARMSKVRREHGKVMEIEVVFGV</sequence>
<organism evidence="1 2">
    <name type="scientific">Phocaeicola vulgatus</name>
    <name type="common">Bacteroides vulgatus</name>
    <dbReference type="NCBI Taxonomy" id="821"/>
    <lineage>
        <taxon>Bacteria</taxon>
        <taxon>Pseudomonadati</taxon>
        <taxon>Bacteroidota</taxon>
        <taxon>Bacteroidia</taxon>
        <taxon>Bacteroidales</taxon>
        <taxon>Bacteroidaceae</taxon>
        <taxon>Phocaeicola</taxon>
    </lineage>
</organism>
<proteinExistence type="predicted"/>
<protein>
    <submittedName>
        <fullName evidence="1">Uncharacterized protein</fullName>
    </submittedName>
</protein>
<evidence type="ECO:0000313" key="2">
    <source>
        <dbReference type="Proteomes" id="UP000285379"/>
    </source>
</evidence>
<name>A0A412VKQ6_PHOVU</name>
<comment type="caution">
    <text evidence="1">The sequence shown here is derived from an EMBL/GenBank/DDBJ whole genome shotgun (WGS) entry which is preliminary data.</text>
</comment>
<reference evidence="1 2" key="1">
    <citation type="submission" date="2018-08" db="EMBL/GenBank/DDBJ databases">
        <title>A genome reference for cultivated species of the human gut microbiota.</title>
        <authorList>
            <person name="Zou Y."/>
            <person name="Xue W."/>
            <person name="Luo G."/>
        </authorList>
    </citation>
    <scope>NUCLEOTIDE SEQUENCE [LARGE SCALE GENOMIC DNA]</scope>
    <source>
        <strain evidence="1 2">AF14-8</strain>
    </source>
</reference>
<dbReference type="EMBL" id="QRYT01000032">
    <property type="protein sequence ID" value="RGV07392.1"/>
    <property type="molecule type" value="Genomic_DNA"/>
</dbReference>
<dbReference type="Proteomes" id="UP000285379">
    <property type="component" value="Unassembled WGS sequence"/>
</dbReference>
<dbReference type="AlphaFoldDB" id="A0A412VKQ6"/>
<dbReference type="RefSeq" id="WP_117928885.1">
    <property type="nucleotide sequence ID" value="NZ_QRYT01000032.1"/>
</dbReference>